<protein>
    <recommendedName>
        <fullName evidence="4">Beta-lactamase-inhibitor-like PepSY-like domain-containing protein</fullName>
    </recommendedName>
</protein>
<evidence type="ECO:0000313" key="2">
    <source>
        <dbReference type="EMBL" id="MVT09485.1"/>
    </source>
</evidence>
<dbReference type="EMBL" id="WRXN01000005">
    <property type="protein sequence ID" value="MVT09485.1"/>
    <property type="molecule type" value="Genomic_DNA"/>
</dbReference>
<sequence length="145" mass="16727">MKRILFSYLIIAIFSLSSAKAAPGETLVQVFSNTFPDAKYARWTENGEYYIVSFTRNETRYRVWYDKAGTLVYSLRYCQEGELPVKVLLEVKKKHPDKHIDGVIEITDTNGVIYELILKGKKKWYVVHAAPSGDIVLKYSLLKQE</sequence>
<dbReference type="Gene3D" id="3.10.450.360">
    <property type="match status" value="1"/>
</dbReference>
<evidence type="ECO:0008006" key="4">
    <source>
        <dbReference type="Google" id="ProtNLM"/>
    </source>
</evidence>
<evidence type="ECO:0000256" key="1">
    <source>
        <dbReference type="SAM" id="SignalP"/>
    </source>
</evidence>
<dbReference type="RefSeq" id="WP_157306931.1">
    <property type="nucleotide sequence ID" value="NZ_WRXN01000005.1"/>
</dbReference>
<comment type="caution">
    <text evidence="2">The sequence shown here is derived from an EMBL/GenBank/DDBJ whole genome shotgun (WGS) entry which is preliminary data.</text>
</comment>
<accession>A0A7K1U693</accession>
<feature type="chain" id="PRO_5029604475" description="Beta-lactamase-inhibitor-like PepSY-like domain-containing protein" evidence="1">
    <location>
        <begin position="22"/>
        <end position="145"/>
    </location>
</feature>
<keyword evidence="1" id="KW-0732">Signal</keyword>
<dbReference type="Proteomes" id="UP000461730">
    <property type="component" value="Unassembled WGS sequence"/>
</dbReference>
<organism evidence="2 3">
    <name type="scientific">Chitinophaga tropicalis</name>
    <dbReference type="NCBI Taxonomy" id="2683588"/>
    <lineage>
        <taxon>Bacteria</taxon>
        <taxon>Pseudomonadati</taxon>
        <taxon>Bacteroidota</taxon>
        <taxon>Chitinophagia</taxon>
        <taxon>Chitinophagales</taxon>
        <taxon>Chitinophagaceae</taxon>
        <taxon>Chitinophaga</taxon>
    </lineage>
</organism>
<keyword evidence="3" id="KW-1185">Reference proteome</keyword>
<dbReference type="SUPFAM" id="SSF160574">
    <property type="entry name" value="BT0923-like"/>
    <property type="match status" value="1"/>
</dbReference>
<feature type="signal peptide" evidence="1">
    <location>
        <begin position="1"/>
        <end position="21"/>
    </location>
</feature>
<evidence type="ECO:0000313" key="3">
    <source>
        <dbReference type="Proteomes" id="UP000461730"/>
    </source>
</evidence>
<name>A0A7K1U693_9BACT</name>
<proteinExistence type="predicted"/>
<dbReference type="AlphaFoldDB" id="A0A7K1U693"/>
<gene>
    <name evidence="2" type="ORF">GO493_14545</name>
</gene>
<reference evidence="2 3" key="1">
    <citation type="submission" date="2019-12" db="EMBL/GenBank/DDBJ databases">
        <title>Chitinophaga sp. strain ysch24 (GDMCC 1.1355), whole genome shotgun sequence.</title>
        <authorList>
            <person name="Zhang X."/>
        </authorList>
    </citation>
    <scope>NUCLEOTIDE SEQUENCE [LARGE SCALE GENOMIC DNA]</scope>
    <source>
        <strain evidence="3">ysch24</strain>
    </source>
</reference>